<evidence type="ECO:0000256" key="4">
    <source>
        <dbReference type="ARBA" id="ARBA00022801"/>
    </source>
</evidence>
<sequence>MFVFANESEKGSEYMKRSDSLRRKKEFRYTYRAGKSCGGRLLSMVYAKNRSAQPKIGFSVSKKIGNSVVRNRVKRRLREALTPLIPSIRSGVNIIFIARDAVVEAPFLTIRESMLSQLDRAGLIKPRETQKDL</sequence>
<dbReference type="AlphaFoldDB" id="A0A645AKG1"/>
<evidence type="ECO:0000256" key="1">
    <source>
        <dbReference type="ARBA" id="ARBA00022694"/>
    </source>
</evidence>
<keyword evidence="4 6" id="KW-0378">Hydrolase</keyword>
<keyword evidence="2" id="KW-0540">Nuclease</keyword>
<accession>A0A645AKG1</accession>
<dbReference type="NCBIfam" id="TIGR00188">
    <property type="entry name" value="rnpA"/>
    <property type="match status" value="1"/>
</dbReference>
<evidence type="ECO:0000313" key="6">
    <source>
        <dbReference type="EMBL" id="MPM53610.1"/>
    </source>
</evidence>
<evidence type="ECO:0000256" key="3">
    <source>
        <dbReference type="ARBA" id="ARBA00022759"/>
    </source>
</evidence>
<evidence type="ECO:0000256" key="2">
    <source>
        <dbReference type="ARBA" id="ARBA00022722"/>
    </source>
</evidence>
<dbReference type="PANTHER" id="PTHR33992:SF1">
    <property type="entry name" value="RIBONUCLEASE P PROTEIN COMPONENT"/>
    <property type="match status" value="1"/>
</dbReference>
<dbReference type="GO" id="GO:0004526">
    <property type="term" value="F:ribonuclease P activity"/>
    <property type="evidence" value="ECO:0007669"/>
    <property type="project" value="UniProtKB-EC"/>
</dbReference>
<dbReference type="InterPro" id="IPR014721">
    <property type="entry name" value="Ribsml_uS5_D2-typ_fold_subgr"/>
</dbReference>
<protein>
    <submittedName>
        <fullName evidence="6">Ribonuclease P protein component</fullName>
        <ecNumber evidence="6">3.1.26.5</ecNumber>
    </submittedName>
</protein>
<reference evidence="6" key="1">
    <citation type="submission" date="2019-08" db="EMBL/GenBank/DDBJ databases">
        <authorList>
            <person name="Kucharzyk K."/>
            <person name="Murdoch R.W."/>
            <person name="Higgins S."/>
            <person name="Loffler F."/>
        </authorList>
    </citation>
    <scope>NUCLEOTIDE SEQUENCE</scope>
</reference>
<dbReference type="HAMAP" id="MF_00227">
    <property type="entry name" value="RNase_P"/>
    <property type="match status" value="1"/>
</dbReference>
<dbReference type="GO" id="GO:0030677">
    <property type="term" value="C:ribonuclease P complex"/>
    <property type="evidence" value="ECO:0007669"/>
    <property type="project" value="TreeGrafter"/>
</dbReference>
<dbReference type="SUPFAM" id="SSF54211">
    <property type="entry name" value="Ribosomal protein S5 domain 2-like"/>
    <property type="match status" value="1"/>
</dbReference>
<keyword evidence="3" id="KW-0255">Endonuclease</keyword>
<dbReference type="EC" id="3.1.26.5" evidence="6"/>
<dbReference type="GO" id="GO:0042781">
    <property type="term" value="F:3'-tRNA processing endoribonuclease activity"/>
    <property type="evidence" value="ECO:0007669"/>
    <property type="project" value="TreeGrafter"/>
</dbReference>
<comment type="caution">
    <text evidence="6">The sequence shown here is derived from an EMBL/GenBank/DDBJ whole genome shotgun (WGS) entry which is preliminary data.</text>
</comment>
<evidence type="ECO:0000256" key="5">
    <source>
        <dbReference type="ARBA" id="ARBA00022884"/>
    </source>
</evidence>
<gene>
    <name evidence="6" type="primary">rnpA_33</name>
    <name evidence="6" type="ORF">SDC9_100378</name>
</gene>
<name>A0A645AKG1_9ZZZZ</name>
<dbReference type="InterPro" id="IPR020568">
    <property type="entry name" value="Ribosomal_Su5_D2-typ_SF"/>
</dbReference>
<keyword evidence="1" id="KW-0819">tRNA processing</keyword>
<dbReference type="Gene3D" id="3.30.230.10">
    <property type="match status" value="1"/>
</dbReference>
<dbReference type="EMBL" id="VSSQ01014415">
    <property type="protein sequence ID" value="MPM53610.1"/>
    <property type="molecule type" value="Genomic_DNA"/>
</dbReference>
<organism evidence="6">
    <name type="scientific">bioreactor metagenome</name>
    <dbReference type="NCBI Taxonomy" id="1076179"/>
    <lineage>
        <taxon>unclassified sequences</taxon>
        <taxon>metagenomes</taxon>
        <taxon>ecological metagenomes</taxon>
    </lineage>
</organism>
<dbReference type="GO" id="GO:0000049">
    <property type="term" value="F:tRNA binding"/>
    <property type="evidence" value="ECO:0007669"/>
    <property type="project" value="InterPro"/>
</dbReference>
<proteinExistence type="inferred from homology"/>
<dbReference type="InterPro" id="IPR000100">
    <property type="entry name" value="RNase_P"/>
</dbReference>
<keyword evidence="5" id="KW-0694">RNA-binding</keyword>
<dbReference type="PANTHER" id="PTHR33992">
    <property type="entry name" value="RIBONUCLEASE P PROTEIN COMPONENT"/>
    <property type="match status" value="1"/>
</dbReference>
<dbReference type="Pfam" id="PF00825">
    <property type="entry name" value="Ribonuclease_P"/>
    <property type="match status" value="1"/>
</dbReference>